<comment type="caution">
    <text evidence="2">The sequence shown here is derived from an EMBL/GenBank/DDBJ whole genome shotgun (WGS) entry which is preliminary data.</text>
</comment>
<proteinExistence type="predicted"/>
<dbReference type="Proteomes" id="UP000297318">
    <property type="component" value="Unassembled WGS sequence"/>
</dbReference>
<protein>
    <submittedName>
        <fullName evidence="2">Uncharacterized protein</fullName>
    </submittedName>
</protein>
<accession>A0A4Z1E1V3</accession>
<evidence type="ECO:0000313" key="3">
    <source>
        <dbReference type="Proteomes" id="UP000297318"/>
    </source>
</evidence>
<feature type="compositionally biased region" description="Basic and acidic residues" evidence="1">
    <location>
        <begin position="31"/>
        <end position="40"/>
    </location>
</feature>
<sequence length="54" mass="5527">MRGDQDAGAGHADILTGRRTGGPTRVRGRRVGRDGDDGRFGGRTSAAPHEGPAA</sequence>
<organism evidence="2 3">
    <name type="scientific">Serinibacter arcticus</name>
    <dbReference type="NCBI Taxonomy" id="1655435"/>
    <lineage>
        <taxon>Bacteria</taxon>
        <taxon>Bacillati</taxon>
        <taxon>Actinomycetota</taxon>
        <taxon>Actinomycetes</taxon>
        <taxon>Micrococcales</taxon>
        <taxon>Beutenbergiaceae</taxon>
        <taxon>Serinibacter</taxon>
    </lineage>
</organism>
<evidence type="ECO:0000313" key="2">
    <source>
        <dbReference type="EMBL" id="TGO03787.1"/>
    </source>
</evidence>
<evidence type="ECO:0000256" key="1">
    <source>
        <dbReference type="SAM" id="MobiDB-lite"/>
    </source>
</evidence>
<dbReference type="AlphaFoldDB" id="A0A4Z1E1V3"/>
<gene>
    <name evidence="2" type="ORF">SERN_2987</name>
</gene>
<feature type="region of interest" description="Disordered" evidence="1">
    <location>
        <begin position="1"/>
        <end position="54"/>
    </location>
</feature>
<keyword evidence="3" id="KW-1185">Reference proteome</keyword>
<dbReference type="EMBL" id="RHPJ01000006">
    <property type="protein sequence ID" value="TGO03787.1"/>
    <property type="molecule type" value="Genomic_DNA"/>
</dbReference>
<reference evidence="2 3" key="1">
    <citation type="submission" date="2018-11" db="EMBL/GenBank/DDBJ databases">
        <title>Complete genome sequencing of the Actinobacteria Serinibacter sp. K3-2.</title>
        <authorList>
            <person name="Rakitin A.L."/>
            <person name="Beletsky A.V."/>
            <person name="Mardanov A.V."/>
            <person name="Ravin N.V."/>
            <person name="Gromova A.S."/>
            <person name="Filippova S.N."/>
            <person name="Gal'Chenko V.F."/>
        </authorList>
    </citation>
    <scope>NUCLEOTIDE SEQUENCE [LARGE SCALE GENOMIC DNA]</scope>
    <source>
        <strain evidence="2 3">K3-2</strain>
    </source>
</reference>
<name>A0A4Z1E1V3_9MICO</name>